<dbReference type="Pfam" id="PF00022">
    <property type="entry name" value="Actin"/>
    <property type="match status" value="2"/>
</dbReference>
<dbReference type="Proteomes" id="UP001344447">
    <property type="component" value="Unassembled WGS sequence"/>
</dbReference>
<accession>A0AAN7TTM7</accession>
<sequence>MVDKFIKALVIDNGSDKCKVGFAGDDYPSAVFPSIVGRVRRNLHYMGGPDSYANRELMTDIMFETFKTPAIYIAIQAVLSLYASGRTTGIFMDSGANL</sequence>
<gene>
    <name evidence="1" type="ORF">RB653_009157</name>
</gene>
<name>A0AAN7TTM7_9MYCE</name>
<keyword evidence="2" id="KW-1185">Reference proteome</keyword>
<evidence type="ECO:0008006" key="3">
    <source>
        <dbReference type="Google" id="ProtNLM"/>
    </source>
</evidence>
<dbReference type="SUPFAM" id="SSF53067">
    <property type="entry name" value="Actin-like ATPase domain"/>
    <property type="match status" value="1"/>
</dbReference>
<dbReference type="Gene3D" id="3.30.420.40">
    <property type="match status" value="2"/>
</dbReference>
<evidence type="ECO:0000313" key="2">
    <source>
        <dbReference type="Proteomes" id="UP001344447"/>
    </source>
</evidence>
<dbReference type="AlphaFoldDB" id="A0AAN7TTM7"/>
<dbReference type="EMBL" id="JAVFKY010000003">
    <property type="protein sequence ID" value="KAK5579474.1"/>
    <property type="molecule type" value="Genomic_DNA"/>
</dbReference>
<dbReference type="PANTHER" id="PTHR11937">
    <property type="entry name" value="ACTIN"/>
    <property type="match status" value="1"/>
</dbReference>
<dbReference type="PRINTS" id="PR00190">
    <property type="entry name" value="ACTIN"/>
</dbReference>
<reference evidence="1 2" key="1">
    <citation type="submission" date="2023-11" db="EMBL/GenBank/DDBJ databases">
        <title>Dfirmibasis_genome.</title>
        <authorList>
            <person name="Edelbroek B."/>
            <person name="Kjellin J."/>
            <person name="Jerlstrom-Hultqvist J."/>
            <person name="Soderbom F."/>
        </authorList>
    </citation>
    <scope>NUCLEOTIDE SEQUENCE [LARGE SCALE GENOMIC DNA]</scope>
    <source>
        <strain evidence="1 2">TNS-C-14</strain>
    </source>
</reference>
<protein>
    <recommendedName>
        <fullName evidence="3">Actin</fullName>
    </recommendedName>
</protein>
<dbReference type="InterPro" id="IPR004000">
    <property type="entry name" value="Actin"/>
</dbReference>
<organism evidence="1 2">
    <name type="scientific">Dictyostelium firmibasis</name>
    <dbReference type="NCBI Taxonomy" id="79012"/>
    <lineage>
        <taxon>Eukaryota</taxon>
        <taxon>Amoebozoa</taxon>
        <taxon>Evosea</taxon>
        <taxon>Eumycetozoa</taxon>
        <taxon>Dictyostelia</taxon>
        <taxon>Dictyosteliales</taxon>
        <taxon>Dictyosteliaceae</taxon>
        <taxon>Dictyostelium</taxon>
    </lineage>
</organism>
<proteinExistence type="predicted"/>
<dbReference type="InterPro" id="IPR043129">
    <property type="entry name" value="ATPase_NBD"/>
</dbReference>
<evidence type="ECO:0000313" key="1">
    <source>
        <dbReference type="EMBL" id="KAK5579474.1"/>
    </source>
</evidence>
<comment type="caution">
    <text evidence="1">The sequence shown here is derived from an EMBL/GenBank/DDBJ whole genome shotgun (WGS) entry which is preliminary data.</text>
</comment>